<dbReference type="InterPro" id="IPR038740">
    <property type="entry name" value="BioF2-like_GNAT_dom"/>
</dbReference>
<dbReference type="RefSeq" id="WP_148453296.1">
    <property type="nucleotide sequence ID" value="NZ_VSDO01000003.1"/>
</dbReference>
<dbReference type="Proteomes" id="UP000325218">
    <property type="component" value="Unassembled WGS sequence"/>
</dbReference>
<comment type="caution">
    <text evidence="2">The sequence shown here is derived from an EMBL/GenBank/DDBJ whole genome shotgun (WGS) entry which is preliminary data.</text>
</comment>
<protein>
    <submittedName>
        <fullName evidence="2">GNAT family N-acetyltransferase</fullName>
    </submittedName>
</protein>
<name>A0A5D0CSS1_9BACL</name>
<proteinExistence type="predicted"/>
<dbReference type="SUPFAM" id="SSF55729">
    <property type="entry name" value="Acyl-CoA N-acyltransferases (Nat)"/>
    <property type="match status" value="1"/>
</dbReference>
<evidence type="ECO:0000259" key="1">
    <source>
        <dbReference type="Pfam" id="PF13480"/>
    </source>
</evidence>
<dbReference type="Pfam" id="PF13480">
    <property type="entry name" value="Acetyltransf_6"/>
    <property type="match status" value="1"/>
</dbReference>
<dbReference type="AlphaFoldDB" id="A0A5D0CSS1"/>
<dbReference type="GO" id="GO:0016740">
    <property type="term" value="F:transferase activity"/>
    <property type="evidence" value="ECO:0007669"/>
    <property type="project" value="UniProtKB-KW"/>
</dbReference>
<dbReference type="Gene3D" id="3.40.630.30">
    <property type="match status" value="1"/>
</dbReference>
<keyword evidence="2" id="KW-0808">Transferase</keyword>
<gene>
    <name evidence="2" type="ORF">FRY98_14965</name>
</gene>
<sequence length="323" mass="36769">MEQLQPVSRGLEPWAEFNRIKWGCEAKILRFQREDSEAYIESLFFLNKRGKIYLPPLNPFHPTVFQPTPTDKPYRLNRQWHQTAEVMIGELLRHGGSAAYCFPPDIRDIRPFLWKGFKADVKYTYQIRLPHSLEQASPGIRNRIKKAVQEGYRCGLTHNMAEVHACLLETETRKGFSHRLSLEDLQLAQTLLGDDGLRCYVCYSPSGEPVTASVILILDGRRALFWMAGSKTEHLSHGVVQLSQHAVFDDLAAAGLQDIDLVGANLQSVARSKSGWGGDLVSYYQIRLPIFKDLARTSLDLLRFHRKKRLAIFQEEGSFGARG</sequence>
<dbReference type="OrthoDB" id="116151at2"/>
<feature type="domain" description="BioF2-like acetyltransferase" evidence="1">
    <location>
        <begin position="179"/>
        <end position="265"/>
    </location>
</feature>
<dbReference type="InterPro" id="IPR016181">
    <property type="entry name" value="Acyl_CoA_acyltransferase"/>
</dbReference>
<evidence type="ECO:0000313" key="3">
    <source>
        <dbReference type="Proteomes" id="UP000325218"/>
    </source>
</evidence>
<keyword evidence="3" id="KW-1185">Reference proteome</keyword>
<organism evidence="2 3">
    <name type="scientific">Paenibacillus faecis</name>
    <dbReference type="NCBI Taxonomy" id="862114"/>
    <lineage>
        <taxon>Bacteria</taxon>
        <taxon>Bacillati</taxon>
        <taxon>Bacillota</taxon>
        <taxon>Bacilli</taxon>
        <taxon>Bacillales</taxon>
        <taxon>Paenibacillaceae</taxon>
        <taxon>Paenibacillus</taxon>
    </lineage>
</organism>
<evidence type="ECO:0000313" key="2">
    <source>
        <dbReference type="EMBL" id="TYA12035.1"/>
    </source>
</evidence>
<dbReference type="EMBL" id="VSDO01000003">
    <property type="protein sequence ID" value="TYA12035.1"/>
    <property type="molecule type" value="Genomic_DNA"/>
</dbReference>
<reference evidence="2 3" key="1">
    <citation type="submission" date="2019-08" db="EMBL/GenBank/DDBJ databases">
        <title>Genome sequencing of Paenibacillus faecis DSM 23593(T).</title>
        <authorList>
            <person name="Kook J.-K."/>
            <person name="Park S.-N."/>
            <person name="Lim Y.K."/>
        </authorList>
    </citation>
    <scope>NUCLEOTIDE SEQUENCE [LARGE SCALE GENOMIC DNA]</scope>
    <source>
        <strain evidence="2 3">DSM 23593</strain>
    </source>
</reference>
<accession>A0A5D0CSS1</accession>